<evidence type="ECO:0000256" key="4">
    <source>
        <dbReference type="ARBA" id="ARBA00022692"/>
    </source>
</evidence>
<dbReference type="AlphaFoldDB" id="A0A0G9MU37"/>
<gene>
    <name evidence="8" type="ORF">AAW01_02165</name>
</gene>
<dbReference type="STRING" id="502682.BMF35_a1854"/>
<comment type="caution">
    <text evidence="8">The sequence shown here is derived from an EMBL/GenBank/DDBJ whole genome shotgun (WGS) entry which is preliminary data.</text>
</comment>
<sequence>MERLNPSARRDAYGSKINRDHSPVLAYGLPWLTIILGSLAPLLPTIALAPVVPPLGYMMLLAWRLARPGLLPMWAGLPLGFIDDMYSGQPLGSGILLFSLTMIALELLEMRFPWRSFWYDWLTAAGFLVIYLFLAALVSGADLTWMQFQLLIPQALLTVLLFPIIAKVVSLFDRMRLSRVRRIG</sequence>
<evidence type="ECO:0000256" key="7">
    <source>
        <dbReference type="ARBA" id="ARBA00023136"/>
    </source>
</evidence>
<protein>
    <submittedName>
        <fullName evidence="8">Rod shape-determining protein MreD</fullName>
    </submittedName>
</protein>
<organism evidence="8 9">
    <name type="scientific">Aurantiacibacter gangjinensis</name>
    <dbReference type="NCBI Taxonomy" id="502682"/>
    <lineage>
        <taxon>Bacteria</taxon>
        <taxon>Pseudomonadati</taxon>
        <taxon>Pseudomonadota</taxon>
        <taxon>Alphaproteobacteria</taxon>
        <taxon>Sphingomonadales</taxon>
        <taxon>Erythrobacteraceae</taxon>
        <taxon>Aurantiacibacter</taxon>
    </lineage>
</organism>
<keyword evidence="3" id="KW-1003">Cell membrane</keyword>
<proteinExistence type="inferred from homology"/>
<keyword evidence="6" id="KW-1133">Transmembrane helix</keyword>
<name>A0A0G9MU37_9SPHN</name>
<dbReference type="InterPro" id="IPR007227">
    <property type="entry name" value="Cell_shape_determining_MreD"/>
</dbReference>
<keyword evidence="7" id="KW-0472">Membrane</keyword>
<keyword evidence="5" id="KW-0133">Cell shape</keyword>
<evidence type="ECO:0000256" key="3">
    <source>
        <dbReference type="ARBA" id="ARBA00022475"/>
    </source>
</evidence>
<dbReference type="Proteomes" id="UP000053070">
    <property type="component" value="Unassembled WGS sequence"/>
</dbReference>
<evidence type="ECO:0000256" key="5">
    <source>
        <dbReference type="ARBA" id="ARBA00022960"/>
    </source>
</evidence>
<comment type="subcellular location">
    <subcellularLocation>
        <location evidence="1">Cell membrane</location>
        <topology evidence="1">Multi-pass membrane protein</topology>
    </subcellularLocation>
</comment>
<reference evidence="8 9" key="1">
    <citation type="submission" date="2015-04" db="EMBL/GenBank/DDBJ databases">
        <title>The draft genome sequence of Erythrobacr gangjinensis K7-2.</title>
        <authorList>
            <person name="Zhuang L."/>
            <person name="Liu Y."/>
            <person name="Shao Z."/>
        </authorList>
    </citation>
    <scope>NUCLEOTIDE SEQUENCE [LARGE SCALE GENOMIC DNA]</scope>
    <source>
        <strain evidence="8 9">K7-2</strain>
    </source>
</reference>
<evidence type="ECO:0000256" key="2">
    <source>
        <dbReference type="ARBA" id="ARBA00007776"/>
    </source>
</evidence>
<dbReference type="Pfam" id="PF04093">
    <property type="entry name" value="MreD"/>
    <property type="match status" value="1"/>
</dbReference>
<dbReference type="OrthoDB" id="7426601at2"/>
<evidence type="ECO:0000313" key="9">
    <source>
        <dbReference type="Proteomes" id="UP000053070"/>
    </source>
</evidence>
<keyword evidence="4" id="KW-0812">Transmembrane</keyword>
<dbReference type="GO" id="GO:0005886">
    <property type="term" value="C:plasma membrane"/>
    <property type="evidence" value="ECO:0007669"/>
    <property type="project" value="UniProtKB-SubCell"/>
</dbReference>
<evidence type="ECO:0000256" key="1">
    <source>
        <dbReference type="ARBA" id="ARBA00004651"/>
    </source>
</evidence>
<evidence type="ECO:0000256" key="6">
    <source>
        <dbReference type="ARBA" id="ARBA00022989"/>
    </source>
</evidence>
<dbReference type="PATRIC" id="fig|502682.8.peg.443"/>
<dbReference type="KEGG" id="egn:BMF35_a1854"/>
<comment type="similarity">
    <text evidence="2">Belongs to the MreD family.</text>
</comment>
<keyword evidence="9" id="KW-1185">Reference proteome</keyword>
<accession>A0A0G9MU37</accession>
<dbReference type="EMBL" id="LBHC01000001">
    <property type="protein sequence ID" value="KLE32848.1"/>
    <property type="molecule type" value="Genomic_DNA"/>
</dbReference>
<dbReference type="NCBIfam" id="TIGR03426">
    <property type="entry name" value="shape_MreD"/>
    <property type="match status" value="1"/>
</dbReference>
<dbReference type="RefSeq" id="WP_047005697.1">
    <property type="nucleotide sequence ID" value="NZ_CP018097.1"/>
</dbReference>
<dbReference type="GO" id="GO:0008360">
    <property type="term" value="P:regulation of cell shape"/>
    <property type="evidence" value="ECO:0007669"/>
    <property type="project" value="UniProtKB-KW"/>
</dbReference>
<evidence type="ECO:0000313" key="8">
    <source>
        <dbReference type="EMBL" id="KLE32848.1"/>
    </source>
</evidence>